<dbReference type="AlphaFoldDB" id="A0A7G2DAU2"/>
<dbReference type="SUPFAM" id="SSF52540">
    <property type="entry name" value="P-loop containing nucleoside triphosphate hydrolases"/>
    <property type="match status" value="1"/>
</dbReference>
<dbReference type="RefSeq" id="WP_188202038.1">
    <property type="nucleotide sequence ID" value="NZ_LR881183.1"/>
</dbReference>
<dbReference type="Gene3D" id="3.40.50.300">
    <property type="entry name" value="P-loop containing nucleotide triphosphate hydrolases"/>
    <property type="match status" value="1"/>
</dbReference>
<evidence type="ECO:0000259" key="2">
    <source>
        <dbReference type="Pfam" id="PF13635"/>
    </source>
</evidence>
<dbReference type="Proteomes" id="UP000516304">
    <property type="component" value="Chromosome TIRI35C"/>
</dbReference>
<dbReference type="InterPro" id="IPR027417">
    <property type="entry name" value="P-loop_NTPase"/>
</dbReference>
<evidence type="ECO:0000259" key="1">
    <source>
        <dbReference type="Pfam" id="PF13173"/>
    </source>
</evidence>
<dbReference type="InterPro" id="IPR041682">
    <property type="entry name" value="AAA_14"/>
</dbReference>
<feature type="domain" description="AAA" evidence="1">
    <location>
        <begin position="33"/>
        <end position="163"/>
    </location>
</feature>
<protein>
    <recommendedName>
        <fullName evidence="5">ATPase</fullName>
    </recommendedName>
</protein>
<gene>
    <name evidence="3" type="ORF">TIRI35C_1073</name>
</gene>
<name>A0A7G2DAU2_9EURY</name>
<keyword evidence="4" id="KW-1185">Reference proteome</keyword>
<dbReference type="Pfam" id="PF13635">
    <property type="entry name" value="DUF4143"/>
    <property type="match status" value="1"/>
</dbReference>
<sequence length="421" mass="48685">MIERETWEEIISDYLELRVKYVPRQIEVKLPKTRALAIVGPRRAGKTYFLFQLWDELDGERRRSLYINFEDPRLVGATANDLMEMLRVYYSLASLPKGEKLIFLLDEIQAVDGWERFVRYLLDRGHGVILTGSSSKLLSKEIATVLRGRAITLHLYPFSLGELTGLNIGRELPTLEVRGKTLGVLRECLEWGAYPEVVLQPELRREILREILDVTIYRDIVERWRVDNLKALRFLFKLLAKSSHTSVTKLHSTMKSLGLAVGKPTLANYVEYLNDALVLFPLRAYVKSEKKKELLGFKPYFVDNGLLGVLGVKDRGKLLENLVFTELLKEGLEPNEDLFFYVTKSGHEIDFILPEEELIQVTWKLSPDNETRELSPLIEASFETGIERLTMVTWERGKTIKIRGKTVRVVTLEEWVKDREK</sequence>
<dbReference type="InterPro" id="IPR025420">
    <property type="entry name" value="DUF4143"/>
</dbReference>
<accession>A0A7G2DAU2</accession>
<dbReference type="KEGG" id="tcq:TIRI35C_1073"/>
<evidence type="ECO:0000313" key="4">
    <source>
        <dbReference type="Proteomes" id="UP000516304"/>
    </source>
</evidence>
<proteinExistence type="predicted"/>
<organism evidence="3 4">
    <name type="scientific">Thermococcus camini</name>
    <dbReference type="NCBI Taxonomy" id="2016373"/>
    <lineage>
        <taxon>Archaea</taxon>
        <taxon>Methanobacteriati</taxon>
        <taxon>Methanobacteriota</taxon>
        <taxon>Thermococci</taxon>
        <taxon>Thermococcales</taxon>
        <taxon>Thermococcaceae</taxon>
        <taxon>Thermococcus</taxon>
    </lineage>
</organism>
<evidence type="ECO:0000313" key="3">
    <source>
        <dbReference type="EMBL" id="CAD5244227.1"/>
    </source>
</evidence>
<feature type="domain" description="DUF4143" evidence="2">
    <location>
        <begin position="218"/>
        <end position="359"/>
    </location>
</feature>
<evidence type="ECO:0008006" key="5">
    <source>
        <dbReference type="Google" id="ProtNLM"/>
    </source>
</evidence>
<dbReference type="PANTHER" id="PTHR33295">
    <property type="entry name" value="ATPASE"/>
    <property type="match status" value="1"/>
</dbReference>
<dbReference type="Pfam" id="PF13173">
    <property type="entry name" value="AAA_14"/>
    <property type="match status" value="1"/>
</dbReference>
<reference evidence="3 4" key="1">
    <citation type="submission" date="2020-09" db="EMBL/GenBank/DDBJ databases">
        <authorList>
            <person name="Courtine D."/>
        </authorList>
    </citation>
    <scope>NUCLEOTIDE SEQUENCE [LARGE SCALE GENOMIC DNA]</scope>
    <source>
        <strain evidence="3 4">IRI35c</strain>
    </source>
</reference>
<dbReference type="EMBL" id="LR881183">
    <property type="protein sequence ID" value="CAD5244227.1"/>
    <property type="molecule type" value="Genomic_DNA"/>
</dbReference>
<dbReference type="PANTHER" id="PTHR33295:SF21">
    <property type="entry name" value="ATPASE, AAA SUPERFAMILY-RELATED"/>
    <property type="match status" value="1"/>
</dbReference>
<dbReference type="GeneID" id="58918815"/>